<organism evidence="2 3">
    <name type="scientific">Tenggerimyces flavus</name>
    <dbReference type="NCBI Taxonomy" id="1708749"/>
    <lineage>
        <taxon>Bacteria</taxon>
        <taxon>Bacillati</taxon>
        <taxon>Actinomycetota</taxon>
        <taxon>Actinomycetes</taxon>
        <taxon>Propionibacteriales</taxon>
        <taxon>Nocardioidaceae</taxon>
        <taxon>Tenggerimyces</taxon>
    </lineage>
</organism>
<name>A0ABV7YGC9_9ACTN</name>
<reference evidence="3" key="1">
    <citation type="journal article" date="2019" name="Int. J. Syst. Evol. Microbiol.">
        <title>The Global Catalogue of Microorganisms (GCM) 10K type strain sequencing project: providing services to taxonomists for standard genome sequencing and annotation.</title>
        <authorList>
            <consortium name="The Broad Institute Genomics Platform"/>
            <consortium name="The Broad Institute Genome Sequencing Center for Infectious Disease"/>
            <person name="Wu L."/>
            <person name="Ma J."/>
        </authorList>
    </citation>
    <scope>NUCLEOTIDE SEQUENCE [LARGE SCALE GENOMIC DNA]</scope>
    <source>
        <strain evidence="3">CGMCC 4.7241</strain>
    </source>
</reference>
<keyword evidence="1" id="KW-0732">Signal</keyword>
<accession>A0ABV7YGC9</accession>
<evidence type="ECO:0000313" key="3">
    <source>
        <dbReference type="Proteomes" id="UP001595699"/>
    </source>
</evidence>
<comment type="caution">
    <text evidence="2">The sequence shown here is derived from an EMBL/GenBank/DDBJ whole genome shotgun (WGS) entry which is preliminary data.</text>
</comment>
<protein>
    <recommendedName>
        <fullName evidence="4">DUF4333 domain-containing protein</fullName>
    </recommendedName>
</protein>
<dbReference type="EMBL" id="JBHRZH010000018">
    <property type="protein sequence ID" value="MFC3763364.1"/>
    <property type="molecule type" value="Genomic_DNA"/>
</dbReference>
<feature type="signal peptide" evidence="1">
    <location>
        <begin position="1"/>
        <end position="28"/>
    </location>
</feature>
<keyword evidence="3" id="KW-1185">Reference proteome</keyword>
<dbReference type="PROSITE" id="PS51257">
    <property type="entry name" value="PROKAR_LIPOPROTEIN"/>
    <property type="match status" value="1"/>
</dbReference>
<feature type="chain" id="PRO_5045141140" description="DUF4333 domain-containing protein" evidence="1">
    <location>
        <begin position="29"/>
        <end position="130"/>
    </location>
</feature>
<evidence type="ECO:0008006" key="4">
    <source>
        <dbReference type="Google" id="ProtNLM"/>
    </source>
</evidence>
<dbReference type="Proteomes" id="UP001595699">
    <property type="component" value="Unassembled WGS sequence"/>
</dbReference>
<proteinExistence type="predicted"/>
<sequence length="130" mass="12960">MSFLRTSAIALAGLAFLAATGCSAVQQAAEDVTSEAAARAIAESIGPVLEQVGHTLDGTPKCETDLSAVDGNDVLAGTVSCTGKTTKSEAVQATFDGRLSVNDCTGSLSIKVGSKEVVNTPDLPACSIGG</sequence>
<evidence type="ECO:0000256" key="1">
    <source>
        <dbReference type="SAM" id="SignalP"/>
    </source>
</evidence>
<gene>
    <name evidence="2" type="ORF">ACFOUW_21175</name>
</gene>
<dbReference type="RefSeq" id="WP_205117728.1">
    <property type="nucleotide sequence ID" value="NZ_JAFBCM010000001.1"/>
</dbReference>
<evidence type="ECO:0000313" key="2">
    <source>
        <dbReference type="EMBL" id="MFC3763364.1"/>
    </source>
</evidence>